<reference evidence="11 12" key="1">
    <citation type="journal article" date="2018" name="Int. J. Syst. Evol. Microbiol.">
        <title>Parvibium lacunae gen. nov., sp. nov., a new member of the family Alcaligenaceae isolated from a freshwater pond.</title>
        <authorList>
            <person name="Chen W.M."/>
            <person name="Xie P.B."/>
            <person name="Hsu M.Y."/>
            <person name="Sheu S.Y."/>
        </authorList>
    </citation>
    <scope>NUCLEOTIDE SEQUENCE [LARGE SCALE GENOMIC DNA]</scope>
    <source>
        <strain evidence="11 12">KMB9</strain>
    </source>
</reference>
<dbReference type="Proteomes" id="UP000252357">
    <property type="component" value="Unassembled WGS sequence"/>
</dbReference>
<dbReference type="RefSeq" id="WP_114402848.1">
    <property type="nucleotide sequence ID" value="NZ_QPGB01000003.1"/>
</dbReference>
<comment type="caution">
    <text evidence="11">The sequence shown here is derived from an EMBL/GenBank/DDBJ whole genome shotgun (WGS) entry which is preliminary data.</text>
</comment>
<organism evidence="11 12">
    <name type="scientific">Parvibium lacunae</name>
    <dbReference type="NCBI Taxonomy" id="1888893"/>
    <lineage>
        <taxon>Bacteria</taxon>
        <taxon>Pseudomonadati</taxon>
        <taxon>Pseudomonadota</taxon>
        <taxon>Betaproteobacteria</taxon>
        <taxon>Burkholderiales</taxon>
        <taxon>Alcaligenaceae</taxon>
        <taxon>Parvibium</taxon>
    </lineage>
</organism>
<evidence type="ECO:0000256" key="5">
    <source>
        <dbReference type="ARBA" id="ARBA00022692"/>
    </source>
</evidence>
<keyword evidence="3" id="KW-1003">Cell membrane</keyword>
<dbReference type="InterPro" id="IPR055348">
    <property type="entry name" value="DctQ"/>
</dbReference>
<evidence type="ECO:0000259" key="10">
    <source>
        <dbReference type="Pfam" id="PF04290"/>
    </source>
</evidence>
<comment type="subcellular location">
    <subcellularLocation>
        <location evidence="1 9">Cell inner membrane</location>
        <topology evidence="1 9">Multi-pass membrane protein</topology>
    </subcellularLocation>
</comment>
<evidence type="ECO:0000256" key="8">
    <source>
        <dbReference type="ARBA" id="ARBA00038436"/>
    </source>
</evidence>
<evidence type="ECO:0000256" key="4">
    <source>
        <dbReference type="ARBA" id="ARBA00022519"/>
    </source>
</evidence>
<dbReference type="GO" id="GO:0015740">
    <property type="term" value="P:C4-dicarboxylate transport"/>
    <property type="evidence" value="ECO:0007669"/>
    <property type="project" value="TreeGrafter"/>
</dbReference>
<dbReference type="AlphaFoldDB" id="A0A368L1C2"/>
<dbReference type="OrthoDB" id="9815614at2"/>
<feature type="domain" description="Tripartite ATP-independent periplasmic transporters DctQ component" evidence="10">
    <location>
        <begin position="23"/>
        <end position="145"/>
    </location>
</feature>
<keyword evidence="4 9" id="KW-0997">Cell inner membrane</keyword>
<dbReference type="EMBL" id="QPGB01000003">
    <property type="protein sequence ID" value="RCS57367.1"/>
    <property type="molecule type" value="Genomic_DNA"/>
</dbReference>
<evidence type="ECO:0000313" key="12">
    <source>
        <dbReference type="Proteomes" id="UP000252357"/>
    </source>
</evidence>
<protein>
    <recommendedName>
        <fullName evidence="9">TRAP transporter small permease protein</fullName>
    </recommendedName>
</protein>
<evidence type="ECO:0000256" key="3">
    <source>
        <dbReference type="ARBA" id="ARBA00022475"/>
    </source>
</evidence>
<feature type="transmembrane region" description="Helical" evidence="9">
    <location>
        <begin position="87"/>
        <end position="107"/>
    </location>
</feature>
<dbReference type="PANTHER" id="PTHR35011:SF2">
    <property type="entry name" value="2,3-DIKETO-L-GULONATE TRAP TRANSPORTER SMALL PERMEASE PROTEIN YIAM"/>
    <property type="match status" value="1"/>
</dbReference>
<comment type="subunit">
    <text evidence="9">The complex comprises the extracytoplasmic solute receptor protein and the two transmembrane proteins.</text>
</comment>
<dbReference type="Pfam" id="PF04290">
    <property type="entry name" value="DctQ"/>
    <property type="match status" value="1"/>
</dbReference>
<keyword evidence="2 9" id="KW-0813">Transport</keyword>
<dbReference type="GO" id="GO:0005886">
    <property type="term" value="C:plasma membrane"/>
    <property type="evidence" value="ECO:0007669"/>
    <property type="project" value="UniProtKB-SubCell"/>
</dbReference>
<comment type="similarity">
    <text evidence="8 9">Belongs to the TRAP transporter small permease family.</text>
</comment>
<evidence type="ECO:0000256" key="1">
    <source>
        <dbReference type="ARBA" id="ARBA00004429"/>
    </source>
</evidence>
<sequence>MQKIQHLILELNRWLLILLLGAMSILIFTNVINRYITGAAIPWAEEVARHMMIWLTFLGCGLVLRFGGHIAIDNLQDALPTRIAQGLRIIVLLILLGFFTALIYFGYVYVQRTMLQTTAATEIPFGYIYMAMPIGCGLSIIHLLLIAKQWVLHRQFESDAEDQFDATASASL</sequence>
<comment type="function">
    <text evidence="9">Part of the tripartite ATP-independent periplasmic (TRAP) transport system.</text>
</comment>
<dbReference type="InterPro" id="IPR007387">
    <property type="entry name" value="TRAP_DctQ"/>
</dbReference>
<keyword evidence="12" id="KW-1185">Reference proteome</keyword>
<accession>A0A368L1C2</accession>
<evidence type="ECO:0000256" key="7">
    <source>
        <dbReference type="ARBA" id="ARBA00023136"/>
    </source>
</evidence>
<name>A0A368L1C2_9BURK</name>
<evidence type="ECO:0000256" key="2">
    <source>
        <dbReference type="ARBA" id="ARBA00022448"/>
    </source>
</evidence>
<evidence type="ECO:0000256" key="6">
    <source>
        <dbReference type="ARBA" id="ARBA00022989"/>
    </source>
</evidence>
<evidence type="ECO:0000313" key="11">
    <source>
        <dbReference type="EMBL" id="RCS57367.1"/>
    </source>
</evidence>
<gene>
    <name evidence="11" type="ORF">DU000_07835</name>
</gene>
<dbReference type="PANTHER" id="PTHR35011">
    <property type="entry name" value="2,3-DIKETO-L-GULONATE TRAP TRANSPORTER SMALL PERMEASE PROTEIN YIAM"/>
    <property type="match status" value="1"/>
</dbReference>
<feature type="transmembrane region" description="Helical" evidence="9">
    <location>
        <begin position="52"/>
        <end position="75"/>
    </location>
</feature>
<proteinExistence type="inferred from homology"/>
<keyword evidence="6 9" id="KW-1133">Transmembrane helix</keyword>
<keyword evidence="7 9" id="KW-0472">Membrane</keyword>
<feature type="transmembrane region" description="Helical" evidence="9">
    <location>
        <begin position="12"/>
        <end position="32"/>
    </location>
</feature>
<feature type="transmembrane region" description="Helical" evidence="9">
    <location>
        <begin position="127"/>
        <end position="147"/>
    </location>
</feature>
<dbReference type="GO" id="GO:0022857">
    <property type="term" value="F:transmembrane transporter activity"/>
    <property type="evidence" value="ECO:0007669"/>
    <property type="project" value="UniProtKB-UniRule"/>
</dbReference>
<keyword evidence="5 9" id="KW-0812">Transmembrane</keyword>
<evidence type="ECO:0000256" key="9">
    <source>
        <dbReference type="RuleBase" id="RU369079"/>
    </source>
</evidence>